<dbReference type="InterPro" id="IPR011047">
    <property type="entry name" value="Quinoprotein_ADH-like_sf"/>
</dbReference>
<dbReference type="RefSeq" id="WP_084120442.1">
    <property type="nucleotide sequence ID" value="NZ_LT838813.1"/>
</dbReference>
<organism evidence="2 3">
    <name type="scientific">Aquiflexum balticum DSM 16537</name>
    <dbReference type="NCBI Taxonomy" id="758820"/>
    <lineage>
        <taxon>Bacteria</taxon>
        <taxon>Pseudomonadati</taxon>
        <taxon>Bacteroidota</taxon>
        <taxon>Cytophagia</taxon>
        <taxon>Cytophagales</taxon>
        <taxon>Cyclobacteriaceae</taxon>
        <taxon>Aquiflexum</taxon>
    </lineage>
</organism>
<dbReference type="InterPro" id="IPR015943">
    <property type="entry name" value="WD40/YVTN_repeat-like_dom_sf"/>
</dbReference>
<dbReference type="Proteomes" id="UP000192333">
    <property type="component" value="Chromosome I"/>
</dbReference>
<evidence type="ECO:0000313" key="3">
    <source>
        <dbReference type="Proteomes" id="UP000192333"/>
    </source>
</evidence>
<dbReference type="STRING" id="758820.SAMN00777080_2151"/>
<dbReference type="PANTHER" id="PTHR34512:SF30">
    <property type="entry name" value="OUTER MEMBRANE PROTEIN ASSEMBLY FACTOR BAMB"/>
    <property type="match status" value="1"/>
</dbReference>
<proteinExistence type="predicted"/>
<dbReference type="AlphaFoldDB" id="A0A1W2H3P3"/>
<name>A0A1W2H3P3_9BACT</name>
<dbReference type="PROSITE" id="PS51257">
    <property type="entry name" value="PROKAR_LIPOPROTEIN"/>
    <property type="match status" value="1"/>
</dbReference>
<dbReference type="InterPro" id="IPR002372">
    <property type="entry name" value="PQQ_rpt_dom"/>
</dbReference>
<accession>A0A1W2H3P3</accession>
<evidence type="ECO:0000313" key="2">
    <source>
        <dbReference type="EMBL" id="SMD43555.1"/>
    </source>
</evidence>
<protein>
    <submittedName>
        <fullName evidence="2">PQQ-like domain-containing protein</fullName>
    </submittedName>
</protein>
<sequence length="424" mass="48970">MKSIISILIVLILLGASCTKEDFPRLQINEEGEIVSLPYFWKKLLHKSSPEYFGFLKYPIFFNQNPIIPMTDGGSGRLLSMINRENGETIWEWDDRFIQETEEILMGRYHQYENLLVYTMGSRVYGINLESGQTHWKNRNNLDRSFWSHVYGKDSDFYMFGRSDFFPDSVDQMVVFKGDINTGQYEEYLIPNFTMDYFFPGNRIGNVIAVTPVSLDGKDFLAVVWQEPFFEFNWQSYIGLWDIDNEVWVYEKAIINPEKSFNGILLNPPVVYQDRIYLAVGFELACHDIRTGAQQWKKKFDGEIFFSNLLIEEGKLVVNNEDQNVYCFDPISGSQLWKTKGSGTSSFMSYLEGVVYFNGGATGRLHAIDIRSGKTVWKIDTDRLGQRGDRFRGTAVYTIPGEKGKKGKVVALSGMYAYCFEAYR</sequence>
<dbReference type="Pfam" id="PF13360">
    <property type="entry name" value="PQQ_2"/>
    <property type="match status" value="1"/>
</dbReference>
<dbReference type="OrthoDB" id="7012117at2"/>
<dbReference type="PANTHER" id="PTHR34512">
    <property type="entry name" value="CELL SURFACE PROTEIN"/>
    <property type="match status" value="1"/>
</dbReference>
<gene>
    <name evidence="2" type="ORF">SAMN00777080_2151</name>
</gene>
<reference evidence="3" key="1">
    <citation type="submission" date="2017-04" db="EMBL/GenBank/DDBJ databases">
        <authorList>
            <person name="Varghese N."/>
            <person name="Submissions S."/>
        </authorList>
    </citation>
    <scope>NUCLEOTIDE SEQUENCE [LARGE SCALE GENOMIC DNA]</scope>
    <source>
        <strain evidence="3">DSM 16537</strain>
    </source>
</reference>
<dbReference type="EMBL" id="LT838813">
    <property type="protein sequence ID" value="SMD43555.1"/>
    <property type="molecule type" value="Genomic_DNA"/>
</dbReference>
<dbReference type="Gene3D" id="2.130.10.10">
    <property type="entry name" value="YVTN repeat-like/Quinoprotein amine dehydrogenase"/>
    <property type="match status" value="1"/>
</dbReference>
<keyword evidence="3" id="KW-1185">Reference proteome</keyword>
<feature type="domain" description="Pyrrolo-quinoline quinone repeat" evidence="1">
    <location>
        <begin position="259"/>
        <end position="389"/>
    </location>
</feature>
<dbReference type="SUPFAM" id="SSF50998">
    <property type="entry name" value="Quinoprotein alcohol dehydrogenase-like"/>
    <property type="match status" value="2"/>
</dbReference>
<evidence type="ECO:0000259" key="1">
    <source>
        <dbReference type="Pfam" id="PF13360"/>
    </source>
</evidence>